<evidence type="ECO:0000313" key="2">
    <source>
        <dbReference type="Proteomes" id="UP000017836"/>
    </source>
</evidence>
<gene>
    <name evidence="1" type="ORF">AMTR_s00022p00194640</name>
</gene>
<dbReference type="EMBL" id="KI392687">
    <property type="protein sequence ID" value="ERN11621.1"/>
    <property type="molecule type" value="Genomic_DNA"/>
</dbReference>
<proteinExistence type="predicted"/>
<dbReference type="HOGENOM" id="CLU_2925653_0_0_1"/>
<organism evidence="1 2">
    <name type="scientific">Amborella trichopoda</name>
    <dbReference type="NCBI Taxonomy" id="13333"/>
    <lineage>
        <taxon>Eukaryota</taxon>
        <taxon>Viridiplantae</taxon>
        <taxon>Streptophyta</taxon>
        <taxon>Embryophyta</taxon>
        <taxon>Tracheophyta</taxon>
        <taxon>Spermatophyta</taxon>
        <taxon>Magnoliopsida</taxon>
        <taxon>Amborellales</taxon>
        <taxon>Amborellaceae</taxon>
        <taxon>Amborella</taxon>
    </lineage>
</organism>
<dbReference type="Proteomes" id="UP000017836">
    <property type="component" value="Unassembled WGS sequence"/>
</dbReference>
<protein>
    <submittedName>
        <fullName evidence="1">Uncharacterized protein</fullName>
    </submittedName>
</protein>
<name>W1PV86_AMBTC</name>
<keyword evidence="2" id="KW-1185">Reference proteome</keyword>
<evidence type="ECO:0000313" key="1">
    <source>
        <dbReference type="EMBL" id="ERN11621.1"/>
    </source>
</evidence>
<reference evidence="2" key="1">
    <citation type="journal article" date="2013" name="Science">
        <title>The Amborella genome and the evolution of flowering plants.</title>
        <authorList>
            <consortium name="Amborella Genome Project"/>
        </authorList>
    </citation>
    <scope>NUCLEOTIDE SEQUENCE [LARGE SCALE GENOMIC DNA]</scope>
</reference>
<dbReference type="AlphaFoldDB" id="W1PV86"/>
<sequence>MVYDCFDEGKVQELVDGDEEALGNLDQVENHETFHEEGRRDHRSHGTSHFLYHMVLTLEQV</sequence>
<accession>W1PV86</accession>
<dbReference type="Gramene" id="ERN11621">
    <property type="protein sequence ID" value="ERN11621"/>
    <property type="gene ID" value="AMTR_s00022p00194640"/>
</dbReference>